<keyword evidence="1 3" id="KW-0728">SH3 domain</keyword>
<evidence type="ECO:0000313" key="8">
    <source>
        <dbReference type="EMBL" id="CAD7077151.1"/>
    </source>
</evidence>
<dbReference type="GO" id="GO:0035556">
    <property type="term" value="P:intracellular signal transduction"/>
    <property type="evidence" value="ECO:0007669"/>
    <property type="project" value="InterPro"/>
</dbReference>
<feature type="region of interest" description="Disordered" evidence="4">
    <location>
        <begin position="100"/>
        <end position="129"/>
    </location>
</feature>
<feature type="domain" description="SH3" evidence="5">
    <location>
        <begin position="1208"/>
        <end position="1269"/>
    </location>
</feature>
<evidence type="ECO:0000256" key="4">
    <source>
        <dbReference type="SAM" id="MobiDB-lite"/>
    </source>
</evidence>
<gene>
    <name evidence="8" type="ORF">HERILL_LOCUS524</name>
</gene>
<dbReference type="InterPro" id="IPR001331">
    <property type="entry name" value="GDS_CDC24_CS"/>
</dbReference>
<dbReference type="InterPro" id="IPR011993">
    <property type="entry name" value="PH-like_dom_sf"/>
</dbReference>
<dbReference type="PANTHER" id="PTHR22826">
    <property type="entry name" value="RHO GUANINE EXCHANGE FACTOR-RELATED"/>
    <property type="match status" value="1"/>
</dbReference>
<feature type="compositionally biased region" description="Basic and acidic residues" evidence="4">
    <location>
        <begin position="201"/>
        <end position="215"/>
    </location>
</feature>
<dbReference type="InParanoid" id="A0A7R8UAH8"/>
<dbReference type="InterPro" id="IPR051336">
    <property type="entry name" value="RhoGEF_Guanine_NuclExch_SF"/>
</dbReference>
<feature type="domain" description="DH" evidence="7">
    <location>
        <begin position="801"/>
        <end position="983"/>
    </location>
</feature>
<feature type="region of interest" description="Disordered" evidence="4">
    <location>
        <begin position="252"/>
        <end position="372"/>
    </location>
</feature>
<accession>A0A7R8UAH8</accession>
<dbReference type="SMART" id="SM00326">
    <property type="entry name" value="SH3"/>
    <property type="match status" value="1"/>
</dbReference>
<feature type="compositionally biased region" description="Low complexity" evidence="4">
    <location>
        <begin position="344"/>
        <end position="363"/>
    </location>
</feature>
<dbReference type="InterPro" id="IPR000219">
    <property type="entry name" value="DH_dom"/>
</dbReference>
<evidence type="ECO:0000256" key="2">
    <source>
        <dbReference type="ARBA" id="ARBA00022658"/>
    </source>
</evidence>
<feature type="region of interest" description="Disordered" evidence="4">
    <location>
        <begin position="1"/>
        <end position="32"/>
    </location>
</feature>
<feature type="region of interest" description="Disordered" evidence="4">
    <location>
        <begin position="498"/>
        <end position="528"/>
    </location>
</feature>
<evidence type="ECO:0000259" key="6">
    <source>
        <dbReference type="PROSITE" id="PS50003"/>
    </source>
</evidence>
<dbReference type="EMBL" id="LR899009">
    <property type="protein sequence ID" value="CAD7077151.1"/>
    <property type="molecule type" value="Genomic_DNA"/>
</dbReference>
<evidence type="ECO:0000259" key="5">
    <source>
        <dbReference type="PROSITE" id="PS50002"/>
    </source>
</evidence>
<dbReference type="Gene3D" id="1.20.900.10">
    <property type="entry name" value="Dbl homology (DH) domain"/>
    <property type="match status" value="1"/>
</dbReference>
<dbReference type="InterPro" id="IPR001452">
    <property type="entry name" value="SH3_domain"/>
</dbReference>
<dbReference type="InterPro" id="IPR036028">
    <property type="entry name" value="SH3-like_dom_sf"/>
</dbReference>
<organism evidence="8 9">
    <name type="scientific">Hermetia illucens</name>
    <name type="common">Black soldier fly</name>
    <dbReference type="NCBI Taxonomy" id="343691"/>
    <lineage>
        <taxon>Eukaryota</taxon>
        <taxon>Metazoa</taxon>
        <taxon>Ecdysozoa</taxon>
        <taxon>Arthropoda</taxon>
        <taxon>Hexapoda</taxon>
        <taxon>Insecta</taxon>
        <taxon>Pterygota</taxon>
        <taxon>Neoptera</taxon>
        <taxon>Endopterygota</taxon>
        <taxon>Diptera</taxon>
        <taxon>Brachycera</taxon>
        <taxon>Stratiomyomorpha</taxon>
        <taxon>Stratiomyidae</taxon>
        <taxon>Hermetiinae</taxon>
        <taxon>Hermetia</taxon>
    </lineage>
</organism>
<dbReference type="InterPro" id="IPR001849">
    <property type="entry name" value="PH_domain"/>
</dbReference>
<dbReference type="PROSITE" id="PS50010">
    <property type="entry name" value="DH_2"/>
    <property type="match status" value="1"/>
</dbReference>
<dbReference type="InterPro" id="IPR055251">
    <property type="entry name" value="SOS1_NGEF_PH"/>
</dbReference>
<dbReference type="CDD" id="cd00160">
    <property type="entry name" value="RhoGEF"/>
    <property type="match status" value="1"/>
</dbReference>
<dbReference type="PROSITE" id="PS50002">
    <property type="entry name" value="SH3"/>
    <property type="match status" value="1"/>
</dbReference>
<dbReference type="GO" id="GO:0005085">
    <property type="term" value="F:guanyl-nucleotide exchange factor activity"/>
    <property type="evidence" value="ECO:0007669"/>
    <property type="project" value="UniProtKB-KW"/>
</dbReference>
<sequence>MQKIGSNPRKYKNCRHEAFTPSTSPVSHYDGEDIPSMELLKINYVKSSKSKRNSYSDDRPRSEDQTKPSLYKYAVYKKLNRSSHQLDAQEFFRQCSAMEGISSDPKGAPQKLRRSNSHHDSDDEANDNSWNCESQLAALSQVTTRANRLEKIQKSSPVRPRSYHQHRRCTSPDDDSTDLTRISQRFEQVYRSRCNSPVSRDPIKFKSFVDDHPQDRSTSSSNKKEQTAHTQNHQKRADEMNSRMNTKIRQMFDFDHSRSTQSRSQSIDRSQSPTAAAKKHNKCSQNHESNKRNKQKHVKSKAIIESPFDRRSMINQQQQSEIGNKKAVASGNHITLNVATDGVRGASSSAKSARSPTRSPARSENPVRSGRHLPTAILEPVCKHDQPSVTGSCGYKNCNINNCPMSHSSQPPSRATDECQRIGQSKNNKDSNSSRNKCRKSLNCDNDNIRMNSKNNSHSSKSVSSGHANNGSLIIDFDSPHEKSTKITVKLGGDEVKEVTSSTTNNRVNNSAKSKGSDRNDVQNFSGKNLTKISTDELLRAHKTSTNLNLNNAIIQSAVSNSQKVNVNFRNIENRKFNDLRSINDHQSNSSNNHRLKIFVQSSSVSTSSNVSSMSSASDVSSLTDSERDYSFFDSERLQGSVISVEGGCGGGDGCDDADCGAESGISSSSDFLRNRNRDGSSSYCGSGKGSGGAVRNNSGYTASKLGCDGAIFWNNCYYYDEKCAYCSMSSGDNDDERTESFVCVCSGKQEMDVHDTRPRSMDGVLDSGISLNGDTGSSPDSDISAQHLQNQPDTEARRLKRGHVLTELLETERIYVTEMASILRGYRDQMVSEEMASLVPPSLQGKEDILFGNLHELYKFHSEVFLKDLENCISTTELVALCFVQRRDTFYRLYSFYCQNIPRSERLRETLVDAHLFLQECQKRLGHKLPLAAYLLKPVQRITKYQLLLKDLLRFSDSGTCTKELQKALDCMLIVLKCVNDSMHQIAITGFPSDLSQQGELLLQDSFQVWTESKKDIRLRLKTQQRHIFLYQKVMLLCKQGSKTGHNKSTYQYKHHVNMSQIGLTESVRGDPKRFEVWLQGRQEVHTIQAPSIEIKNKWVTEIKKVLLNQLEELKGENIKQYGLNHKPLRHTTSWDTPCAAIMTTQRAMSCDTSDINRHSNGSDDGAPSTPGMGSLSSERDSQDAGGWSSDYSNSEDELSIIEDSSTPGSRFIALADYCAVGHSEVSMKEGETVELLKIGCAGWWFVRVLDTNVEGWTPAAYLGPANRKSSRSCSRNQDKIN</sequence>
<proteinExistence type="predicted"/>
<feature type="region of interest" description="Disordered" evidence="4">
    <location>
        <begin position="148"/>
        <end position="179"/>
    </location>
</feature>
<dbReference type="PANTHER" id="PTHR22826:SF211">
    <property type="entry name" value="LD43457P"/>
    <property type="match status" value="1"/>
</dbReference>
<dbReference type="Proteomes" id="UP000594454">
    <property type="component" value="Chromosome 1"/>
</dbReference>
<evidence type="ECO:0000256" key="3">
    <source>
        <dbReference type="PROSITE-ProRule" id="PRU00192"/>
    </source>
</evidence>
<dbReference type="Pfam" id="PF00018">
    <property type="entry name" value="SH3_1"/>
    <property type="match status" value="1"/>
</dbReference>
<dbReference type="OrthoDB" id="10004999at2759"/>
<keyword evidence="2" id="KW-0344">Guanine-nucleotide releasing factor</keyword>
<feature type="region of interest" description="Disordered" evidence="4">
    <location>
        <begin position="193"/>
        <end position="239"/>
    </location>
</feature>
<dbReference type="SMART" id="SM00325">
    <property type="entry name" value="RhoGEF"/>
    <property type="match status" value="1"/>
</dbReference>
<dbReference type="SMART" id="SM00233">
    <property type="entry name" value="PH"/>
    <property type="match status" value="1"/>
</dbReference>
<dbReference type="FunCoup" id="A0A7R8UAH8">
    <property type="interactions" value="17"/>
</dbReference>
<dbReference type="CDD" id="cd11856">
    <property type="entry name" value="SH3_p47phox_like"/>
    <property type="match status" value="1"/>
</dbReference>
<dbReference type="PROSITE" id="PS00741">
    <property type="entry name" value="DH_1"/>
    <property type="match status" value="1"/>
</dbReference>
<evidence type="ECO:0008006" key="10">
    <source>
        <dbReference type="Google" id="ProtNLM"/>
    </source>
</evidence>
<dbReference type="Pfam" id="PF22697">
    <property type="entry name" value="SOS1_NGEF_PH"/>
    <property type="match status" value="1"/>
</dbReference>
<feature type="compositionally biased region" description="Low complexity" evidence="4">
    <location>
        <begin position="452"/>
        <end position="467"/>
    </location>
</feature>
<dbReference type="SUPFAM" id="SSF50044">
    <property type="entry name" value="SH3-domain"/>
    <property type="match status" value="1"/>
</dbReference>
<name>A0A7R8UAH8_HERIL</name>
<reference evidence="8 9" key="1">
    <citation type="submission" date="2020-11" db="EMBL/GenBank/DDBJ databases">
        <authorList>
            <person name="Wallbank WR R."/>
            <person name="Pardo Diaz C."/>
            <person name="Kozak K."/>
            <person name="Martin S."/>
            <person name="Jiggins C."/>
            <person name="Moest M."/>
            <person name="Warren A I."/>
            <person name="Generalovic N T."/>
            <person name="Byers J.R.P. K."/>
            <person name="Montejo-Kovacevich G."/>
            <person name="Yen C E."/>
        </authorList>
    </citation>
    <scope>NUCLEOTIDE SEQUENCE [LARGE SCALE GENOMIC DNA]</scope>
</reference>
<keyword evidence="9" id="KW-1185">Reference proteome</keyword>
<evidence type="ECO:0000313" key="9">
    <source>
        <dbReference type="Proteomes" id="UP000594454"/>
    </source>
</evidence>
<feature type="domain" description="PH" evidence="6">
    <location>
        <begin position="995"/>
        <end position="1109"/>
    </location>
</feature>
<dbReference type="SUPFAM" id="SSF48065">
    <property type="entry name" value="DBL homology domain (DH-domain)"/>
    <property type="match status" value="1"/>
</dbReference>
<feature type="region of interest" description="Disordered" evidence="4">
    <location>
        <begin position="1154"/>
        <end position="1195"/>
    </location>
</feature>
<evidence type="ECO:0000256" key="1">
    <source>
        <dbReference type="ARBA" id="ARBA00022443"/>
    </source>
</evidence>
<feature type="region of interest" description="Disordered" evidence="4">
    <location>
        <begin position="48"/>
        <end position="69"/>
    </location>
</feature>
<dbReference type="Gene3D" id="2.30.29.30">
    <property type="entry name" value="Pleckstrin-homology domain (PH domain)/Phosphotyrosine-binding domain (PTB)"/>
    <property type="match status" value="1"/>
</dbReference>
<feature type="compositionally biased region" description="Polar residues" evidence="4">
    <location>
        <begin position="313"/>
        <end position="322"/>
    </location>
</feature>
<protein>
    <recommendedName>
        <fullName evidence="10">Guanine nucleotide exchange factor DBS</fullName>
    </recommendedName>
</protein>
<feature type="compositionally biased region" description="Polar residues" evidence="4">
    <location>
        <begin position="770"/>
        <end position="793"/>
    </location>
</feature>
<dbReference type="InterPro" id="IPR035899">
    <property type="entry name" value="DBL_dom_sf"/>
</dbReference>
<feature type="region of interest" description="Disordered" evidence="4">
    <location>
        <begin position="405"/>
        <end position="467"/>
    </location>
</feature>
<feature type="region of interest" description="Disordered" evidence="4">
    <location>
        <begin position="768"/>
        <end position="793"/>
    </location>
</feature>
<dbReference type="PROSITE" id="PS50003">
    <property type="entry name" value="PH_DOMAIN"/>
    <property type="match status" value="1"/>
</dbReference>
<dbReference type="Pfam" id="PF00621">
    <property type="entry name" value="RhoGEF"/>
    <property type="match status" value="1"/>
</dbReference>
<dbReference type="SUPFAM" id="SSF50729">
    <property type="entry name" value="PH domain-like"/>
    <property type="match status" value="1"/>
</dbReference>
<dbReference type="Gene3D" id="2.30.30.40">
    <property type="entry name" value="SH3 Domains"/>
    <property type="match status" value="1"/>
</dbReference>
<feature type="compositionally biased region" description="Low complexity" evidence="4">
    <location>
        <begin position="259"/>
        <end position="272"/>
    </location>
</feature>
<feature type="compositionally biased region" description="Low complexity" evidence="4">
    <location>
        <begin position="499"/>
        <end position="511"/>
    </location>
</feature>
<dbReference type="GO" id="GO:0005737">
    <property type="term" value="C:cytoplasm"/>
    <property type="evidence" value="ECO:0007669"/>
    <property type="project" value="TreeGrafter"/>
</dbReference>
<feature type="compositionally biased region" description="Basic and acidic residues" evidence="4">
    <location>
        <begin position="54"/>
        <end position="66"/>
    </location>
</feature>
<evidence type="ECO:0000259" key="7">
    <source>
        <dbReference type="PROSITE" id="PS50010"/>
    </source>
</evidence>